<dbReference type="Proteomes" id="UP000077202">
    <property type="component" value="Unassembled WGS sequence"/>
</dbReference>
<organism evidence="2 3">
    <name type="scientific">Marchantia polymorpha subsp. ruderalis</name>
    <dbReference type="NCBI Taxonomy" id="1480154"/>
    <lineage>
        <taxon>Eukaryota</taxon>
        <taxon>Viridiplantae</taxon>
        <taxon>Streptophyta</taxon>
        <taxon>Embryophyta</taxon>
        <taxon>Marchantiophyta</taxon>
        <taxon>Marchantiopsida</taxon>
        <taxon>Marchantiidae</taxon>
        <taxon>Marchantiales</taxon>
        <taxon>Marchantiaceae</taxon>
        <taxon>Marchantia</taxon>
    </lineage>
</organism>
<reference evidence="2" key="1">
    <citation type="submission" date="2016-03" db="EMBL/GenBank/DDBJ databases">
        <title>Mechanisms controlling the formation of the plant cell surface in tip-growing cells are functionally conserved among land plants.</title>
        <authorList>
            <person name="Honkanen S."/>
            <person name="Jones V.A."/>
            <person name="Morieri G."/>
            <person name="Champion C."/>
            <person name="Hetherington A.J."/>
            <person name="Kelly S."/>
            <person name="Saint-Marcoux D."/>
            <person name="Proust H."/>
            <person name="Prescott H."/>
            <person name="Dolan L."/>
        </authorList>
    </citation>
    <scope>NUCLEOTIDE SEQUENCE [LARGE SCALE GENOMIC DNA]</scope>
    <source>
        <tissue evidence="2">Whole gametophyte</tissue>
    </source>
</reference>
<evidence type="ECO:0000256" key="1">
    <source>
        <dbReference type="SAM" id="MobiDB-lite"/>
    </source>
</evidence>
<evidence type="ECO:0000313" key="2">
    <source>
        <dbReference type="EMBL" id="OAE34756.1"/>
    </source>
</evidence>
<name>A0A176WR32_MARPO</name>
<comment type="caution">
    <text evidence="2">The sequence shown here is derived from an EMBL/GenBank/DDBJ whole genome shotgun (WGS) entry which is preliminary data.</text>
</comment>
<evidence type="ECO:0000313" key="3">
    <source>
        <dbReference type="Proteomes" id="UP000077202"/>
    </source>
</evidence>
<feature type="compositionally biased region" description="Basic and acidic residues" evidence="1">
    <location>
        <begin position="165"/>
        <end position="203"/>
    </location>
</feature>
<keyword evidence="3" id="KW-1185">Reference proteome</keyword>
<feature type="region of interest" description="Disordered" evidence="1">
    <location>
        <begin position="107"/>
        <end position="217"/>
    </location>
</feature>
<proteinExistence type="predicted"/>
<protein>
    <submittedName>
        <fullName evidence="2">Uncharacterized protein</fullName>
    </submittedName>
</protein>
<gene>
    <name evidence="2" type="ORF">AXG93_2528s1210</name>
</gene>
<dbReference type="AlphaFoldDB" id="A0A176WR32"/>
<accession>A0A176WR32</accession>
<sequence>MKIAGPSSKQASKVSKEVRACGGLKSLRRVHEGFKPLPKTHDFGAQAEKVPVEHITAVEKNKLELLMNIVLVIHHEGAQITGERQNETSLDSSMLYDTRTSEGYIVEDRSDRHSSDSGTNGLGIERTMTAPRERLREEYSEGSFGCFKGPNGKEGGGMDRVQGLENREESSRGSPSGDERRTRASLRGTEDGHPWNRGSEMRARSARFGGKDLSTQL</sequence>
<dbReference type="EMBL" id="LVLJ01000312">
    <property type="protein sequence ID" value="OAE34756.1"/>
    <property type="molecule type" value="Genomic_DNA"/>
</dbReference>